<keyword evidence="2" id="KW-1185">Reference proteome</keyword>
<comment type="caution">
    <text evidence="1">The sequence shown here is derived from an EMBL/GenBank/DDBJ whole genome shotgun (WGS) entry which is preliminary data.</text>
</comment>
<dbReference type="RefSeq" id="WP_242455313.1">
    <property type="nucleotide sequence ID" value="NZ_JAVDWE010000001.1"/>
</dbReference>
<sequence length="274" mass="30112">MNKEMDMPRYGVFQDGGRYDDLGTLCEAIGLAEELMGGIPVGECSTFTVERDGRLLASVTNRRITGTFHKEYWSAREEAVECEALEFDATGHVLRMAGGELRALRDNRDSSDAVGQAHVAWNGPFRVTLVESVCEFFGVDDVADITDEALAFARWRWYEEAPVKACVHLTVALQVRVAAGASLAEFVGRLDWGFHSRTVGVSVTDAEILGAEQPGDPDAAALSEDEIADFLCRRIENGELAAEDIPVRLARYGLMQPLAFVEEMRERMASEKGG</sequence>
<gene>
    <name evidence="1" type="ORF">J2X09_000595</name>
</gene>
<accession>A0ABU1V653</accession>
<organism evidence="1 2">
    <name type="scientific">Hydrogenophaga laconesensis</name>
    <dbReference type="NCBI Taxonomy" id="1805971"/>
    <lineage>
        <taxon>Bacteria</taxon>
        <taxon>Pseudomonadati</taxon>
        <taxon>Pseudomonadota</taxon>
        <taxon>Betaproteobacteria</taxon>
        <taxon>Burkholderiales</taxon>
        <taxon>Comamonadaceae</taxon>
        <taxon>Hydrogenophaga</taxon>
    </lineage>
</organism>
<protein>
    <submittedName>
        <fullName evidence="1">Uncharacterized protein</fullName>
    </submittedName>
</protein>
<reference evidence="1 2" key="1">
    <citation type="submission" date="2023-07" db="EMBL/GenBank/DDBJ databases">
        <title>Sorghum-associated microbial communities from plants grown in Nebraska, USA.</title>
        <authorList>
            <person name="Schachtman D."/>
        </authorList>
    </citation>
    <scope>NUCLEOTIDE SEQUENCE [LARGE SCALE GENOMIC DNA]</scope>
    <source>
        <strain evidence="1 2">BE240</strain>
    </source>
</reference>
<dbReference type="EMBL" id="JAVDWE010000001">
    <property type="protein sequence ID" value="MDR7092872.1"/>
    <property type="molecule type" value="Genomic_DNA"/>
</dbReference>
<evidence type="ECO:0000313" key="1">
    <source>
        <dbReference type="EMBL" id="MDR7092872.1"/>
    </source>
</evidence>
<evidence type="ECO:0000313" key="2">
    <source>
        <dbReference type="Proteomes" id="UP001265550"/>
    </source>
</evidence>
<dbReference type="Proteomes" id="UP001265550">
    <property type="component" value="Unassembled WGS sequence"/>
</dbReference>
<proteinExistence type="predicted"/>
<name>A0ABU1V653_9BURK</name>